<dbReference type="AlphaFoldDB" id="A0AAV3Q2F8"/>
<evidence type="ECO:0000259" key="1">
    <source>
        <dbReference type="Pfam" id="PF07727"/>
    </source>
</evidence>
<name>A0AAV3Q2F8_LITER</name>
<dbReference type="SUPFAM" id="SSF56672">
    <property type="entry name" value="DNA/RNA polymerases"/>
    <property type="match status" value="1"/>
</dbReference>
<reference evidence="2 3" key="1">
    <citation type="submission" date="2024-01" db="EMBL/GenBank/DDBJ databases">
        <title>The complete chloroplast genome sequence of Lithospermum erythrorhizon: insights into the phylogenetic relationship among Boraginaceae species and the maternal lineages of purple gromwells.</title>
        <authorList>
            <person name="Okada T."/>
            <person name="Watanabe K."/>
        </authorList>
    </citation>
    <scope>NUCLEOTIDE SEQUENCE [LARGE SCALE GENOMIC DNA]</scope>
</reference>
<protein>
    <submittedName>
        <fullName evidence="2">Transmembrane signal receptor</fullName>
    </submittedName>
</protein>
<accession>A0AAV3Q2F8</accession>
<dbReference type="Pfam" id="PF07727">
    <property type="entry name" value="RVT_2"/>
    <property type="match status" value="1"/>
</dbReference>
<keyword evidence="2" id="KW-0812">Transmembrane</keyword>
<organism evidence="2 3">
    <name type="scientific">Lithospermum erythrorhizon</name>
    <name type="common">Purple gromwell</name>
    <name type="synonym">Lithospermum officinale var. erythrorhizon</name>
    <dbReference type="NCBI Taxonomy" id="34254"/>
    <lineage>
        <taxon>Eukaryota</taxon>
        <taxon>Viridiplantae</taxon>
        <taxon>Streptophyta</taxon>
        <taxon>Embryophyta</taxon>
        <taxon>Tracheophyta</taxon>
        <taxon>Spermatophyta</taxon>
        <taxon>Magnoliopsida</taxon>
        <taxon>eudicotyledons</taxon>
        <taxon>Gunneridae</taxon>
        <taxon>Pentapetalae</taxon>
        <taxon>asterids</taxon>
        <taxon>lamiids</taxon>
        <taxon>Boraginales</taxon>
        <taxon>Boraginaceae</taxon>
        <taxon>Boraginoideae</taxon>
        <taxon>Lithospermeae</taxon>
        <taxon>Lithospermum</taxon>
    </lineage>
</organism>
<dbReference type="PANTHER" id="PTHR11439">
    <property type="entry name" value="GAG-POL-RELATED RETROTRANSPOSON"/>
    <property type="match status" value="1"/>
</dbReference>
<comment type="caution">
    <text evidence="2">The sequence shown here is derived from an EMBL/GenBank/DDBJ whole genome shotgun (WGS) entry which is preliminary data.</text>
</comment>
<evidence type="ECO:0000313" key="3">
    <source>
        <dbReference type="Proteomes" id="UP001454036"/>
    </source>
</evidence>
<proteinExistence type="predicted"/>
<evidence type="ECO:0000313" key="2">
    <source>
        <dbReference type="EMBL" id="GAA0156648.1"/>
    </source>
</evidence>
<keyword evidence="3" id="KW-1185">Reference proteome</keyword>
<dbReference type="InterPro" id="IPR013103">
    <property type="entry name" value="RVT_2"/>
</dbReference>
<dbReference type="EMBL" id="BAABME010034645">
    <property type="protein sequence ID" value="GAA0156648.1"/>
    <property type="molecule type" value="Genomic_DNA"/>
</dbReference>
<dbReference type="CDD" id="cd09272">
    <property type="entry name" value="RNase_HI_RT_Ty1"/>
    <property type="match status" value="1"/>
</dbReference>
<sequence length="376" mass="42944">MLDEYDALIGNKTWDLVPRPHDVIRSLWIFKHKKRSDGSFERYKTRLVGDGASQQPDVKNTFLHGKIDETVYMYQPLSFRSSQFPDHGEQVAYILLYVDDIILATSSDALRTSIMHHLHSEFSMKDLGPLSYFLGMSVTSTSQHIFLSQRKYAKEIIEKAGISSCKSSTTHVDSNAKLSVSSGNPYHNPTEYRSLASALQYLTLTRPDIFYAIQQVCLFMHDPRTQHMNAYSESTSGYCVYLGDNIISWSTKRQATFSWSSVEAKYLRVANVVSESCWIRNILLELHFPISTATIVYCDNVSAVYLAGNPVHHQRTKHIEMDIHFIRKKVSRCQVPVTHIPSRSQIADIFTKGLPLKLFEDFRSSLNVHPPSIFVH</sequence>
<keyword evidence="2" id="KW-0675">Receptor</keyword>
<dbReference type="Proteomes" id="UP001454036">
    <property type="component" value="Unassembled WGS sequence"/>
</dbReference>
<gene>
    <name evidence="2" type="ORF">LIER_43376</name>
</gene>
<dbReference type="InterPro" id="IPR043502">
    <property type="entry name" value="DNA/RNA_pol_sf"/>
</dbReference>
<keyword evidence="2" id="KW-0472">Membrane</keyword>
<feature type="domain" description="Reverse transcriptase Ty1/copia-type" evidence="1">
    <location>
        <begin position="88"/>
        <end position="171"/>
    </location>
</feature>